<gene>
    <name evidence="1" type="ORF">BJ994_002254</name>
</gene>
<protein>
    <submittedName>
        <fullName evidence="1">Uncharacterized protein</fullName>
    </submittedName>
</protein>
<dbReference type="AlphaFoldDB" id="A0A846RIR4"/>
<sequence length="55" mass="6448">MYGSNKKRPAQMHGAFHRQGVNPEEVSFVHLRWPPLIGTFQTLTSTHSELRFLRR</sequence>
<accession>A0A846RIR4</accession>
<keyword evidence="2" id="KW-1185">Reference proteome</keyword>
<dbReference type="Proteomes" id="UP000547458">
    <property type="component" value="Unassembled WGS sequence"/>
</dbReference>
<name>A0A846RIR4_9MICC</name>
<dbReference type="EMBL" id="JAATJL010000001">
    <property type="protein sequence ID" value="NJC23178.1"/>
    <property type="molecule type" value="Genomic_DNA"/>
</dbReference>
<evidence type="ECO:0000313" key="1">
    <source>
        <dbReference type="EMBL" id="NJC23178.1"/>
    </source>
</evidence>
<comment type="caution">
    <text evidence="1">The sequence shown here is derived from an EMBL/GenBank/DDBJ whole genome shotgun (WGS) entry which is preliminary data.</text>
</comment>
<proteinExistence type="predicted"/>
<organism evidence="1 2">
    <name type="scientific">Arthrobacter pigmenti</name>
    <dbReference type="NCBI Taxonomy" id="271432"/>
    <lineage>
        <taxon>Bacteria</taxon>
        <taxon>Bacillati</taxon>
        <taxon>Actinomycetota</taxon>
        <taxon>Actinomycetes</taxon>
        <taxon>Micrococcales</taxon>
        <taxon>Micrococcaceae</taxon>
        <taxon>Arthrobacter</taxon>
    </lineage>
</organism>
<reference evidence="1 2" key="1">
    <citation type="submission" date="2020-03" db="EMBL/GenBank/DDBJ databases">
        <title>Sequencing the genomes of 1000 actinobacteria strains.</title>
        <authorList>
            <person name="Klenk H.-P."/>
        </authorList>
    </citation>
    <scope>NUCLEOTIDE SEQUENCE [LARGE SCALE GENOMIC DNA]</scope>
    <source>
        <strain evidence="1 2">DSM 16403</strain>
    </source>
</reference>
<evidence type="ECO:0000313" key="2">
    <source>
        <dbReference type="Proteomes" id="UP000547458"/>
    </source>
</evidence>